<dbReference type="EMBL" id="CP002198">
    <property type="protein sequence ID" value="ADN14323.1"/>
    <property type="molecule type" value="Genomic_DNA"/>
</dbReference>
<reference evidence="4" key="1">
    <citation type="journal article" date="2011" name="MBio">
        <title>Novel metabolic attributes of the genus Cyanothece, comprising a group of unicellular nitrogen-fixing Cyanobacteria.</title>
        <authorList>
            <person name="Bandyopadhyay A."/>
            <person name="Elvitigala T."/>
            <person name="Welsh E."/>
            <person name="Stockel J."/>
            <person name="Liberton M."/>
            <person name="Min H."/>
            <person name="Sherman L.A."/>
            <person name="Pakrasi H.B."/>
        </authorList>
    </citation>
    <scope>NUCLEOTIDE SEQUENCE [LARGE SCALE GENOMIC DNA]</scope>
    <source>
        <strain evidence="4">PCC 7822</strain>
    </source>
</reference>
<organism evidence="3 4">
    <name type="scientific">Gloeothece verrucosa (strain PCC 7822)</name>
    <name type="common">Cyanothece sp. (strain PCC 7822)</name>
    <dbReference type="NCBI Taxonomy" id="497965"/>
    <lineage>
        <taxon>Bacteria</taxon>
        <taxon>Bacillati</taxon>
        <taxon>Cyanobacteriota</taxon>
        <taxon>Cyanophyceae</taxon>
        <taxon>Oscillatoriophycideae</taxon>
        <taxon>Chroococcales</taxon>
        <taxon>Aphanothecaceae</taxon>
        <taxon>Gloeothece</taxon>
        <taxon>Gloeothece verrucosa</taxon>
    </lineage>
</organism>
<dbReference type="Gene3D" id="3.40.50.850">
    <property type="entry name" value="Isochorismatase-like"/>
    <property type="match status" value="1"/>
</dbReference>
<dbReference type="PANTHER" id="PTHR11080">
    <property type="entry name" value="PYRAZINAMIDASE/NICOTINAMIDASE"/>
    <property type="match status" value="1"/>
</dbReference>
<evidence type="ECO:0008006" key="5">
    <source>
        <dbReference type="Google" id="ProtNLM"/>
    </source>
</evidence>
<dbReference type="eggNOG" id="COG1335">
    <property type="taxonomic scope" value="Bacteria"/>
</dbReference>
<dbReference type="OrthoDB" id="9791276at2"/>
<comment type="similarity">
    <text evidence="1">Belongs to the isochorismatase family.</text>
</comment>
<evidence type="ECO:0000313" key="3">
    <source>
        <dbReference type="EMBL" id="ADN14323.1"/>
    </source>
</evidence>
<gene>
    <name evidence="3" type="ordered locus">Cyan7822_2345</name>
</gene>
<dbReference type="GO" id="GO:0016787">
    <property type="term" value="F:hydrolase activity"/>
    <property type="evidence" value="ECO:0007669"/>
    <property type="project" value="UniProtKB-KW"/>
</dbReference>
<dbReference type="InterPro" id="IPR052347">
    <property type="entry name" value="Isochorismatase_Nicotinamidase"/>
</dbReference>
<dbReference type="Proteomes" id="UP000008206">
    <property type="component" value="Chromosome"/>
</dbReference>
<dbReference type="HOGENOM" id="CLU_067099_0_0_3"/>
<evidence type="ECO:0000256" key="1">
    <source>
        <dbReference type="ARBA" id="ARBA00006336"/>
    </source>
</evidence>
<keyword evidence="4" id="KW-1185">Reference proteome</keyword>
<dbReference type="InterPro" id="IPR036380">
    <property type="entry name" value="Isochorismatase-like_sf"/>
</dbReference>
<dbReference type="RefSeq" id="WP_013322428.1">
    <property type="nucleotide sequence ID" value="NC_014501.1"/>
</dbReference>
<keyword evidence="2" id="KW-0378">Hydrolase</keyword>
<dbReference type="AlphaFoldDB" id="E0UFU0"/>
<accession>E0UFU0</accession>
<protein>
    <recommendedName>
        <fullName evidence="5">Isochorismatase hydrolase</fullName>
    </recommendedName>
</protein>
<proteinExistence type="inferred from homology"/>
<sequence>MTNHYLPIPSFFNPHQVGGVWRVPYQQRATQAAHWAKSHQIKPAAKDQTRICLLLIDVQNTFCIPEFELFVGGTSGNGAVEDNIRLCEFIYRNLNVITQIASTMDTHTAMQIFHPIFWINDAGQHPEPMTSITLEDIELGIWKINAAVVHSLAQGNEEILTQHALHYARQLSQNGKYSLIIWPYHSMLGGIGHALVSSVEEALFFHNIARSSQTHFEIKGEHPLTENYSIFRPEVIQGVSGKILAPKNTRFLEKILAFDAVIIAGQAKSHCVAWTIDDLLTDIREKDPRLAKKVYLLEDCTSPVVVPGVVDYSDVADAAFKRFADAGMHIVKSTDSFLIERS</sequence>
<dbReference type="PANTHER" id="PTHR11080:SF2">
    <property type="entry name" value="LD05707P"/>
    <property type="match status" value="1"/>
</dbReference>
<dbReference type="KEGG" id="cyj:Cyan7822_2345"/>
<dbReference type="STRING" id="497965.Cyan7822_2345"/>
<name>E0UFU0_GLOV7</name>
<evidence type="ECO:0000256" key="2">
    <source>
        <dbReference type="ARBA" id="ARBA00022801"/>
    </source>
</evidence>
<evidence type="ECO:0000313" key="4">
    <source>
        <dbReference type="Proteomes" id="UP000008206"/>
    </source>
</evidence>
<dbReference type="SUPFAM" id="SSF52499">
    <property type="entry name" value="Isochorismatase-like hydrolases"/>
    <property type="match status" value="1"/>
</dbReference>